<sequence>MSSVTQKRKQGPPGASTGRAFKKSKVKKAEKVELGTALDVGDQGIWVTFARGMRAKAVREFTQLCNEVIIRKFLGTASGPAYETGVVRACIGLTRNFFCTKKYGKTMYGVEIPDGYESASEVEEGQDVEAAIEAELNSMRAAQKSKTRQMFTPISTGVECLFFMKTTSPVDAAALVRRMCQDARDCLDPRQRKCKYINRLTPVSDTDKATENGITKVARTVLSPWFDLSDGRTEESTHGAEAQPSTSRPASTVRKMGAFLLGVVQANPRMAS</sequence>
<feature type="region of interest" description="Disordered" evidence="1">
    <location>
        <begin position="228"/>
        <end position="251"/>
    </location>
</feature>
<feature type="region of interest" description="Disordered" evidence="1">
    <location>
        <begin position="1"/>
        <end position="23"/>
    </location>
</feature>
<protein>
    <recommendedName>
        <fullName evidence="4">THUMP domain-containing protein</fullName>
    </recommendedName>
</protein>
<dbReference type="GO" id="GO:0006400">
    <property type="term" value="P:tRNA modification"/>
    <property type="evidence" value="ECO:0007669"/>
    <property type="project" value="InterPro"/>
</dbReference>
<feature type="compositionally biased region" description="Basic and acidic residues" evidence="1">
    <location>
        <begin position="229"/>
        <end position="238"/>
    </location>
</feature>
<reference evidence="3" key="1">
    <citation type="journal article" date="2016" name="Genome Announc.">
        <title>Genome sequence of Ustilaginoidea virens IPU010, a rice pathogenic fungus causing false smut.</title>
        <authorList>
            <person name="Kumagai T."/>
            <person name="Ishii T."/>
            <person name="Terai G."/>
            <person name="Umemura M."/>
            <person name="Machida M."/>
            <person name="Asai K."/>
        </authorList>
    </citation>
    <scope>NUCLEOTIDE SEQUENCE [LARGE SCALE GENOMIC DNA]</scope>
    <source>
        <strain evidence="3">IPU010</strain>
    </source>
</reference>
<proteinExistence type="predicted"/>
<evidence type="ECO:0000313" key="2">
    <source>
        <dbReference type="EMBL" id="GAO15826.1"/>
    </source>
</evidence>
<dbReference type="EMBL" id="BBTG02000008">
    <property type="protein sequence ID" value="GAO15826.1"/>
    <property type="molecule type" value="Genomic_DNA"/>
</dbReference>
<dbReference type="InterPro" id="IPR040183">
    <property type="entry name" value="THUMPD1-like"/>
</dbReference>
<organism evidence="2 3">
    <name type="scientific">Ustilaginoidea virens</name>
    <name type="common">Rice false smut fungus</name>
    <name type="synonym">Villosiclava virens</name>
    <dbReference type="NCBI Taxonomy" id="1159556"/>
    <lineage>
        <taxon>Eukaryota</taxon>
        <taxon>Fungi</taxon>
        <taxon>Dikarya</taxon>
        <taxon>Ascomycota</taxon>
        <taxon>Pezizomycotina</taxon>
        <taxon>Sordariomycetes</taxon>
        <taxon>Hypocreomycetidae</taxon>
        <taxon>Hypocreales</taxon>
        <taxon>Clavicipitaceae</taxon>
        <taxon>Ustilaginoidea</taxon>
    </lineage>
</organism>
<dbReference type="GO" id="GO:0003723">
    <property type="term" value="F:RNA binding"/>
    <property type="evidence" value="ECO:0007669"/>
    <property type="project" value="InterPro"/>
</dbReference>
<gene>
    <name evidence="2" type="ORF">UVI_02021100</name>
</gene>
<accession>A0A1B5KXP6</accession>
<dbReference type="AlphaFoldDB" id="A0A1B5KXP6"/>
<evidence type="ECO:0000313" key="3">
    <source>
        <dbReference type="Proteomes" id="UP000054053"/>
    </source>
</evidence>
<dbReference type="CDD" id="cd11717">
    <property type="entry name" value="THUMP_THUMPD1_like"/>
    <property type="match status" value="1"/>
</dbReference>
<feature type="compositionally biased region" description="Basic residues" evidence="1">
    <location>
        <begin position="1"/>
        <end position="10"/>
    </location>
</feature>
<dbReference type="Proteomes" id="UP000054053">
    <property type="component" value="Unassembled WGS sequence"/>
</dbReference>
<comment type="caution">
    <text evidence="2">The sequence shown here is derived from an EMBL/GenBank/DDBJ whole genome shotgun (WGS) entry which is preliminary data.</text>
</comment>
<name>A0A1B5KXP6_USTVR</name>
<evidence type="ECO:0008006" key="4">
    <source>
        <dbReference type="Google" id="ProtNLM"/>
    </source>
</evidence>
<evidence type="ECO:0000256" key="1">
    <source>
        <dbReference type="SAM" id="MobiDB-lite"/>
    </source>
</evidence>
<dbReference type="PANTHER" id="PTHR13452">
    <property type="entry name" value="THUMP DOMAIN CONTAINING PROTEIN 1-RELATED"/>
    <property type="match status" value="1"/>
</dbReference>
<dbReference type="PANTHER" id="PTHR13452:SF10">
    <property type="entry name" value="THUMP DOMAIN-CONTAINING PROTEIN 1"/>
    <property type="match status" value="1"/>
</dbReference>